<proteinExistence type="inferred from homology"/>
<evidence type="ECO:0000256" key="6">
    <source>
        <dbReference type="ARBA" id="ARBA00022989"/>
    </source>
</evidence>
<evidence type="ECO:0000256" key="5">
    <source>
        <dbReference type="ARBA" id="ARBA00022692"/>
    </source>
</evidence>
<comment type="similarity">
    <text evidence="2 8">Belongs to the 4-toluene sulfonate uptake permease (TSUP) (TC 2.A.102) family.</text>
</comment>
<evidence type="ECO:0000313" key="9">
    <source>
        <dbReference type="EMBL" id="MCQ0970632.1"/>
    </source>
</evidence>
<evidence type="ECO:0000313" key="10">
    <source>
        <dbReference type="Proteomes" id="UP001203945"/>
    </source>
</evidence>
<organism evidence="9 10">
    <name type="scientific">Paracoccus albicereus</name>
    <dbReference type="NCBI Taxonomy" id="2922394"/>
    <lineage>
        <taxon>Bacteria</taxon>
        <taxon>Pseudomonadati</taxon>
        <taxon>Pseudomonadota</taxon>
        <taxon>Alphaproteobacteria</taxon>
        <taxon>Rhodobacterales</taxon>
        <taxon>Paracoccaceae</taxon>
        <taxon>Paracoccus</taxon>
    </lineage>
</organism>
<gene>
    <name evidence="9" type="ORF">MLD63_09370</name>
</gene>
<dbReference type="Proteomes" id="UP001203945">
    <property type="component" value="Unassembled WGS sequence"/>
</dbReference>
<feature type="transmembrane region" description="Helical" evidence="8">
    <location>
        <begin position="165"/>
        <end position="189"/>
    </location>
</feature>
<protein>
    <recommendedName>
        <fullName evidence="8">Probable membrane transporter protein</fullName>
    </recommendedName>
</protein>
<accession>A0ABT1MQP1</accession>
<keyword evidence="6 8" id="KW-1133">Transmembrane helix</keyword>
<feature type="transmembrane region" description="Helical" evidence="8">
    <location>
        <begin position="97"/>
        <end position="115"/>
    </location>
</feature>
<evidence type="ECO:0000256" key="3">
    <source>
        <dbReference type="ARBA" id="ARBA00022448"/>
    </source>
</evidence>
<dbReference type="InterPro" id="IPR002781">
    <property type="entry name" value="TM_pro_TauE-like"/>
</dbReference>
<keyword evidence="5 8" id="KW-0812">Transmembrane</keyword>
<evidence type="ECO:0000256" key="2">
    <source>
        <dbReference type="ARBA" id="ARBA00009142"/>
    </source>
</evidence>
<keyword evidence="4 8" id="KW-1003">Cell membrane</keyword>
<evidence type="ECO:0000256" key="4">
    <source>
        <dbReference type="ARBA" id="ARBA00022475"/>
    </source>
</evidence>
<dbReference type="PANTHER" id="PTHR30269:SF32">
    <property type="entry name" value="MEMBRANE TRANSPORTER PROTEIN-RELATED"/>
    <property type="match status" value="1"/>
</dbReference>
<comment type="subcellular location">
    <subcellularLocation>
        <location evidence="1 8">Cell membrane</location>
        <topology evidence="1 8">Multi-pass membrane protein</topology>
    </subcellularLocation>
</comment>
<evidence type="ECO:0000256" key="1">
    <source>
        <dbReference type="ARBA" id="ARBA00004651"/>
    </source>
</evidence>
<sequence>MVEMLAVTMAAFLLGGILKGAIGAGTPVVVIPLMSIYFDVPYAVAVFVLPGLLSNIWQGWQFRASLRDRPFLIRLALGSAIGAAVGTVILASAPTEALSIVVGLLALLYIVFRLAKPDWQLSLGLARRTVLPVGLTAGVLQGAAGISAPVSITFLHAMNLGRERFIATISVLFAAMSTVQVPLLGALGVLDGQRLLISLAALVPLFAGMPIGAWLVTRVGPKLFDRLIMVLLAVIAVRLIGGAL</sequence>
<keyword evidence="10" id="KW-1185">Reference proteome</keyword>
<dbReference type="InterPro" id="IPR052017">
    <property type="entry name" value="TSUP"/>
</dbReference>
<keyword evidence="3" id="KW-0813">Transport</keyword>
<feature type="transmembrane region" description="Helical" evidence="8">
    <location>
        <begin position="72"/>
        <end position="91"/>
    </location>
</feature>
<dbReference type="PANTHER" id="PTHR30269">
    <property type="entry name" value="TRANSMEMBRANE PROTEIN YFCA"/>
    <property type="match status" value="1"/>
</dbReference>
<evidence type="ECO:0000256" key="7">
    <source>
        <dbReference type="ARBA" id="ARBA00023136"/>
    </source>
</evidence>
<feature type="transmembrane region" description="Helical" evidence="8">
    <location>
        <begin position="195"/>
        <end position="216"/>
    </location>
</feature>
<name>A0ABT1MQP1_9RHOB</name>
<reference evidence="9 10" key="1">
    <citation type="submission" date="2022-03" db="EMBL/GenBank/DDBJ databases">
        <authorList>
            <person name="He Y."/>
        </authorList>
    </citation>
    <scope>NUCLEOTIDE SEQUENCE [LARGE SCALE GENOMIC DNA]</scope>
    <source>
        <strain evidence="9 10">TK19116</strain>
    </source>
</reference>
<evidence type="ECO:0000256" key="8">
    <source>
        <dbReference type="RuleBase" id="RU363041"/>
    </source>
</evidence>
<dbReference type="Pfam" id="PF01925">
    <property type="entry name" value="TauE"/>
    <property type="match status" value="1"/>
</dbReference>
<dbReference type="RefSeq" id="WP_255329654.1">
    <property type="nucleotide sequence ID" value="NZ_JAKZEU010000003.1"/>
</dbReference>
<dbReference type="EMBL" id="JAKZEU010000003">
    <property type="protein sequence ID" value="MCQ0970632.1"/>
    <property type="molecule type" value="Genomic_DNA"/>
</dbReference>
<comment type="caution">
    <text evidence="9">The sequence shown here is derived from an EMBL/GenBank/DDBJ whole genome shotgun (WGS) entry which is preliminary data.</text>
</comment>
<keyword evidence="7 8" id="KW-0472">Membrane</keyword>
<feature type="transmembrane region" description="Helical" evidence="8">
    <location>
        <begin position="42"/>
        <end position="60"/>
    </location>
</feature>
<feature type="transmembrane region" description="Helical" evidence="8">
    <location>
        <begin position="223"/>
        <end position="241"/>
    </location>
</feature>